<keyword evidence="2" id="KW-1185">Reference proteome</keyword>
<reference evidence="1 2" key="1">
    <citation type="submission" date="2024-02" db="EMBL/GenBank/DDBJ databases">
        <title>Herpetosiphon gulosus NBRC 112829.</title>
        <authorList>
            <person name="Ichikawa N."/>
            <person name="Katano-Makiyama Y."/>
            <person name="Hidaka K."/>
        </authorList>
    </citation>
    <scope>NUCLEOTIDE SEQUENCE [LARGE SCALE GENOMIC DNA]</scope>
    <source>
        <strain evidence="1 2">NBRC 112829</strain>
    </source>
</reference>
<evidence type="ECO:0008006" key="3">
    <source>
        <dbReference type="Google" id="ProtNLM"/>
    </source>
</evidence>
<gene>
    <name evidence="1" type="ORF">Hgul01_04672</name>
</gene>
<evidence type="ECO:0000313" key="2">
    <source>
        <dbReference type="Proteomes" id="UP001428290"/>
    </source>
</evidence>
<dbReference type="EMBL" id="BAABRU010000025">
    <property type="protein sequence ID" value="GAA5530849.1"/>
    <property type="molecule type" value="Genomic_DNA"/>
</dbReference>
<protein>
    <recommendedName>
        <fullName evidence="3">Transposase</fullName>
    </recommendedName>
</protein>
<accession>A0ABP9X630</accession>
<name>A0ABP9X630_9CHLR</name>
<proteinExistence type="predicted"/>
<comment type="caution">
    <text evidence="1">The sequence shown here is derived from an EMBL/GenBank/DDBJ whole genome shotgun (WGS) entry which is preliminary data.</text>
</comment>
<evidence type="ECO:0000313" key="1">
    <source>
        <dbReference type="EMBL" id="GAA5530849.1"/>
    </source>
</evidence>
<sequence>MKTNVLIERMNVELRWIRYPSQFDIHPSSEVGYSILEYHYEGNFHPS</sequence>
<dbReference type="Proteomes" id="UP001428290">
    <property type="component" value="Unassembled WGS sequence"/>
</dbReference>
<organism evidence="1 2">
    <name type="scientific">Herpetosiphon gulosus</name>
    <dbReference type="NCBI Taxonomy" id="1973496"/>
    <lineage>
        <taxon>Bacteria</taxon>
        <taxon>Bacillati</taxon>
        <taxon>Chloroflexota</taxon>
        <taxon>Chloroflexia</taxon>
        <taxon>Herpetosiphonales</taxon>
        <taxon>Herpetosiphonaceae</taxon>
        <taxon>Herpetosiphon</taxon>
    </lineage>
</organism>